<reference evidence="2 3" key="1">
    <citation type="submission" date="2020-07" db="EMBL/GenBank/DDBJ databases">
        <title>Draft genome sequence of four isobutane-metabolizing strains capable of cometabolically degrading diverse ether contaminants.</title>
        <authorList>
            <person name="Chen W."/>
            <person name="Faulkner N."/>
            <person name="Smith C."/>
            <person name="Hyman M."/>
        </authorList>
    </citation>
    <scope>NUCLEOTIDE SEQUENCE [LARGE SCALE GENOMIC DNA]</scope>
    <source>
        <strain evidence="2 3">2A</strain>
    </source>
</reference>
<sequence>MAIALTAFSVSVAPSAAADSTDLLRAAVAAARPAACPVRSDPVIDQAADEINKTTDRWINNTARAVPETNALPILKELGYGGSKASILSGASTSATNAIKATLIQGFQLVPDCSYKDYGVSTLYNAKKDMILTTVVLAA</sequence>
<proteinExistence type="predicted"/>
<accession>A0A7G8PK27</accession>
<feature type="signal peptide" evidence="1">
    <location>
        <begin position="1"/>
        <end position="18"/>
    </location>
</feature>
<name>A0A7G8PK27_9MYCO</name>
<dbReference type="EMBL" id="CP059894">
    <property type="protein sequence ID" value="QNJ94693.1"/>
    <property type="molecule type" value="Genomic_DNA"/>
</dbReference>
<dbReference type="Proteomes" id="UP000515498">
    <property type="component" value="Chromosome"/>
</dbReference>
<feature type="chain" id="PRO_5028832733" description="CAP domain-containing protein" evidence="1">
    <location>
        <begin position="19"/>
        <end position="139"/>
    </location>
</feature>
<evidence type="ECO:0000256" key="1">
    <source>
        <dbReference type="SAM" id="SignalP"/>
    </source>
</evidence>
<organism evidence="2 3">
    <name type="scientific">Mycolicibacterium fluoranthenivorans</name>
    <dbReference type="NCBI Taxonomy" id="258505"/>
    <lineage>
        <taxon>Bacteria</taxon>
        <taxon>Bacillati</taxon>
        <taxon>Actinomycetota</taxon>
        <taxon>Actinomycetes</taxon>
        <taxon>Mycobacteriales</taxon>
        <taxon>Mycobacteriaceae</taxon>
        <taxon>Mycolicibacterium</taxon>
    </lineage>
</organism>
<keyword evidence="1" id="KW-0732">Signal</keyword>
<evidence type="ECO:0008006" key="4">
    <source>
        <dbReference type="Google" id="ProtNLM"/>
    </source>
</evidence>
<protein>
    <recommendedName>
        <fullName evidence="4">CAP domain-containing protein</fullName>
    </recommendedName>
</protein>
<gene>
    <name evidence="2" type="ORF">HZU40_10820</name>
</gene>
<evidence type="ECO:0000313" key="2">
    <source>
        <dbReference type="EMBL" id="QNJ94693.1"/>
    </source>
</evidence>
<dbReference type="AlphaFoldDB" id="A0A7G8PK27"/>
<dbReference type="RefSeq" id="WP_187098373.1">
    <property type="nucleotide sequence ID" value="NZ_CP059894.1"/>
</dbReference>
<dbReference type="KEGG" id="mflu:HZU40_10820"/>
<evidence type="ECO:0000313" key="3">
    <source>
        <dbReference type="Proteomes" id="UP000515498"/>
    </source>
</evidence>